<evidence type="ECO:0000256" key="1">
    <source>
        <dbReference type="ARBA" id="ARBA00022737"/>
    </source>
</evidence>
<evidence type="ECO:0000313" key="3">
    <source>
        <dbReference type="EMBL" id="CAG2254570.1"/>
    </source>
</evidence>
<feature type="domain" description="COR" evidence="2">
    <location>
        <begin position="133"/>
        <end position="215"/>
    </location>
</feature>
<reference evidence="3" key="1">
    <citation type="submission" date="2021-03" db="EMBL/GenBank/DDBJ databases">
        <authorList>
            <person name="Bekaert M."/>
        </authorList>
    </citation>
    <scope>NUCLEOTIDE SEQUENCE</scope>
</reference>
<accession>A0A8S3VED9</accession>
<gene>
    <name evidence="3" type="ORF">MEDL_66045</name>
</gene>
<dbReference type="EMBL" id="CAJPWZ010003248">
    <property type="protein sequence ID" value="CAG2254570.1"/>
    <property type="molecule type" value="Genomic_DNA"/>
</dbReference>
<dbReference type="Proteomes" id="UP000683360">
    <property type="component" value="Unassembled WGS sequence"/>
</dbReference>
<evidence type="ECO:0000259" key="2">
    <source>
        <dbReference type="Pfam" id="PF16095"/>
    </source>
</evidence>
<dbReference type="AlphaFoldDB" id="A0A8S3VED9"/>
<sequence>MKDDISNLGLSQCFADFQNIGEYVDFWFDSIHCHRSADKLDSYGHYNPPILLVFTGKDRYDKVRQSTALRREKNEIENQLNKVFGLHSKYHHLHNTLYLSNTEDIDEVFEKLQNEVSEAALKMDNWGKDCSIKWILLEHLIDINKKDGKQFINFTQMSKLAKHHDINIQEEDELLLFLQFQHSVGNIIFFENIRDLIILNPQWLADAFRCLVSDRVDNSRLYHLDDWTLFVREGKISKLLITELFKSKDGSQFSGQKNI</sequence>
<dbReference type="InterPro" id="IPR032171">
    <property type="entry name" value="COR-A"/>
</dbReference>
<dbReference type="OrthoDB" id="6116593at2759"/>
<dbReference type="InterPro" id="IPR036388">
    <property type="entry name" value="WH-like_DNA-bd_sf"/>
</dbReference>
<proteinExistence type="predicted"/>
<keyword evidence="4" id="KW-1185">Reference proteome</keyword>
<dbReference type="Pfam" id="PF16095">
    <property type="entry name" value="COR-A"/>
    <property type="match status" value="1"/>
</dbReference>
<evidence type="ECO:0000313" key="4">
    <source>
        <dbReference type="Proteomes" id="UP000683360"/>
    </source>
</evidence>
<dbReference type="Gene3D" id="1.10.10.10">
    <property type="entry name" value="Winged helix-like DNA-binding domain superfamily/Winged helix DNA-binding domain"/>
    <property type="match status" value="1"/>
</dbReference>
<name>A0A8S3VED9_MYTED</name>
<keyword evidence="1" id="KW-0677">Repeat</keyword>
<comment type="caution">
    <text evidence="3">The sequence shown here is derived from an EMBL/GenBank/DDBJ whole genome shotgun (WGS) entry which is preliminary data.</text>
</comment>
<protein>
    <recommendedName>
        <fullName evidence="2">COR domain-containing protein</fullName>
    </recommendedName>
</protein>
<organism evidence="3 4">
    <name type="scientific">Mytilus edulis</name>
    <name type="common">Blue mussel</name>
    <dbReference type="NCBI Taxonomy" id="6550"/>
    <lineage>
        <taxon>Eukaryota</taxon>
        <taxon>Metazoa</taxon>
        <taxon>Spiralia</taxon>
        <taxon>Lophotrochozoa</taxon>
        <taxon>Mollusca</taxon>
        <taxon>Bivalvia</taxon>
        <taxon>Autobranchia</taxon>
        <taxon>Pteriomorphia</taxon>
        <taxon>Mytilida</taxon>
        <taxon>Mytiloidea</taxon>
        <taxon>Mytilidae</taxon>
        <taxon>Mytilinae</taxon>
        <taxon>Mytilus</taxon>
    </lineage>
</organism>